<sequence>MKYTLRLLSLLWLALLANTGQAQVVTWTPDFPTQTDKVTIIFDATKGNRGLENVTTPIYAHTGVLVNNGTTWTHVKSGWEVGIEATRMTPLGNNKYQLVIDNPRTYYGVAANEEITALMFVFWSKTSTGTKEGKDTENKDIKVPIYRSGAINVTITQPAVGMNPYFVDQNQTIQVKGTASSSTSLKLYVNGQKVSEASGTALEANLVATSAGYNKVKLTADNGGTVMAADSFGFVVRTATQVQALPAGAKDGVTYLSPTSVLLNLYAPNKTSVYAIGDFNDWAPSTPMYKTPDGTRFWTRIDNLTPKKEYAYQYLVNETLKIADPYTEKVLDPNNDQYLDAATYPNLKAYPTGKTTGLTSVLQTDQTPYSWQVTNFTGPKKTDMVIYELLVRDFLANHDYKTLTDTLDYLSRLGVNTIELMPINEFEGNLSWGYNSSFYFAPDKYYGSKDMLKRFIDEAHRRGMAVIIDMVLNHSFSQSPMVQLYYNSATGQTTPDNPWFNPTPTHDYNVGHDFNHESLATKYFIDRVNEFWLQEYNIDGYRFDLSKGFTQKQTLGNVGLWGQYDQSRVNILKRMADHIWSVDPNAYVILEHLADNSEEKVLADMGMMLWGNLNHNYRQAAKGDMNNSNFDWISHKRRGWNSPHVVGYMESHDEERLMYDVLRNGLSAGAYSTRNLTTALKRMRLAAGFFFTIPGPKMIWQFGELGYDISIDQNGRTGNKPILWNYYQEAERKKLYDVYAALIKLKVEQPAFESNDFTLDLGGTIKRIHIQDPSMNVAIVGNFGLTATTADAKFQYTGTWYDYMSGEALVVNNVNQGITLQPGEMRLYTSVRLTQTGIITGVLEDKDALVKELVVYPNPSNSGQVTLKYQLVSATEVQIKLYDQLGRLVNDQNLGRQTAGAKIVKQALTTTKGGRLAPGMYICKVITGNTAQSVQIIVQ</sequence>
<evidence type="ECO:0000313" key="4">
    <source>
        <dbReference type="EMBL" id="GAA4299888.1"/>
    </source>
</evidence>
<dbReference type="Gene3D" id="2.60.40.4070">
    <property type="match status" value="1"/>
</dbReference>
<dbReference type="InterPro" id="IPR006047">
    <property type="entry name" value="GH13_cat_dom"/>
</dbReference>
<dbReference type="SMART" id="SM00642">
    <property type="entry name" value="Aamy"/>
    <property type="match status" value="1"/>
</dbReference>
<dbReference type="Gene3D" id="2.60.40.10">
    <property type="entry name" value="Immunoglobulins"/>
    <property type="match status" value="1"/>
</dbReference>
<dbReference type="PANTHER" id="PTHR43002">
    <property type="entry name" value="GLYCOGEN DEBRANCHING ENZYME"/>
    <property type="match status" value="1"/>
</dbReference>
<evidence type="ECO:0000313" key="5">
    <source>
        <dbReference type="Proteomes" id="UP001501844"/>
    </source>
</evidence>
<comment type="similarity">
    <text evidence="1">Belongs to the glycosyl hydrolase 13 family.</text>
</comment>
<dbReference type="SUPFAM" id="SSF51445">
    <property type="entry name" value="(Trans)glycosidases"/>
    <property type="match status" value="1"/>
</dbReference>
<dbReference type="Proteomes" id="UP001501844">
    <property type="component" value="Unassembled WGS sequence"/>
</dbReference>
<dbReference type="InterPro" id="IPR017853">
    <property type="entry name" value="GH"/>
</dbReference>
<dbReference type="RefSeq" id="WP_345162915.1">
    <property type="nucleotide sequence ID" value="NZ_BAABGX010000001.1"/>
</dbReference>
<dbReference type="InterPro" id="IPR032522">
    <property type="entry name" value="DUF4961"/>
</dbReference>
<feature type="domain" description="Glycosyl hydrolase family 13 catalytic" evidence="3">
    <location>
        <begin position="388"/>
        <end position="746"/>
    </location>
</feature>
<evidence type="ECO:0000259" key="3">
    <source>
        <dbReference type="SMART" id="SM00642"/>
    </source>
</evidence>
<comment type="caution">
    <text evidence="4">The sequence shown here is derived from an EMBL/GenBank/DDBJ whole genome shotgun (WGS) entry which is preliminary data.</text>
</comment>
<gene>
    <name evidence="4" type="ORF">GCM10023183_09640</name>
</gene>
<keyword evidence="5" id="KW-1185">Reference proteome</keyword>
<proteinExistence type="inferred from homology"/>
<dbReference type="InterPro" id="IPR013783">
    <property type="entry name" value="Ig-like_fold"/>
</dbReference>
<accession>A0ABP8FBP4</accession>
<protein>
    <recommendedName>
        <fullName evidence="3">Glycosyl hydrolase family 13 catalytic domain-containing protein</fullName>
    </recommendedName>
</protein>
<feature type="chain" id="PRO_5047084101" description="Glycosyl hydrolase family 13 catalytic domain-containing protein" evidence="2">
    <location>
        <begin position="23"/>
        <end position="939"/>
    </location>
</feature>
<dbReference type="Pfam" id="PF00128">
    <property type="entry name" value="Alpha-amylase"/>
    <property type="match status" value="1"/>
</dbReference>
<reference evidence="5" key="1">
    <citation type="journal article" date="2019" name="Int. J. Syst. Evol. Microbiol.">
        <title>The Global Catalogue of Microorganisms (GCM) 10K type strain sequencing project: providing services to taxonomists for standard genome sequencing and annotation.</title>
        <authorList>
            <consortium name="The Broad Institute Genomics Platform"/>
            <consortium name="The Broad Institute Genome Sequencing Center for Infectious Disease"/>
            <person name="Wu L."/>
            <person name="Ma J."/>
        </authorList>
    </citation>
    <scope>NUCLEOTIDE SEQUENCE [LARGE SCALE GENOMIC DNA]</scope>
    <source>
        <strain evidence="5">JCM 17917</strain>
    </source>
</reference>
<evidence type="ECO:0000256" key="2">
    <source>
        <dbReference type="SAM" id="SignalP"/>
    </source>
</evidence>
<dbReference type="Pfam" id="PF18962">
    <property type="entry name" value="Por_Secre_tail"/>
    <property type="match status" value="1"/>
</dbReference>
<dbReference type="Gene3D" id="3.20.20.80">
    <property type="entry name" value="Glycosidases"/>
    <property type="match status" value="1"/>
</dbReference>
<dbReference type="EMBL" id="BAABGX010000001">
    <property type="protein sequence ID" value="GAA4299888.1"/>
    <property type="molecule type" value="Genomic_DNA"/>
</dbReference>
<organism evidence="4 5">
    <name type="scientific">Nibribacter koreensis</name>
    <dbReference type="NCBI Taxonomy" id="1084519"/>
    <lineage>
        <taxon>Bacteria</taxon>
        <taxon>Pseudomonadati</taxon>
        <taxon>Bacteroidota</taxon>
        <taxon>Cytophagia</taxon>
        <taxon>Cytophagales</taxon>
        <taxon>Hymenobacteraceae</taxon>
        <taxon>Nibribacter</taxon>
    </lineage>
</organism>
<dbReference type="NCBIfam" id="TIGR04183">
    <property type="entry name" value="Por_Secre_tail"/>
    <property type="match status" value="1"/>
</dbReference>
<dbReference type="CDD" id="cd11350">
    <property type="entry name" value="AmyAc_4"/>
    <property type="match status" value="1"/>
</dbReference>
<feature type="signal peptide" evidence="2">
    <location>
        <begin position="1"/>
        <end position="22"/>
    </location>
</feature>
<dbReference type="SUPFAM" id="SSF81296">
    <property type="entry name" value="E set domains"/>
    <property type="match status" value="1"/>
</dbReference>
<dbReference type="InterPro" id="IPR026444">
    <property type="entry name" value="Secre_tail"/>
</dbReference>
<evidence type="ECO:0000256" key="1">
    <source>
        <dbReference type="ARBA" id="ARBA00008061"/>
    </source>
</evidence>
<name>A0ABP8FBP4_9BACT</name>
<keyword evidence="2" id="KW-0732">Signal</keyword>
<dbReference type="Pfam" id="PF16328">
    <property type="entry name" value="DUF4961"/>
    <property type="match status" value="1"/>
</dbReference>
<dbReference type="InterPro" id="IPR014756">
    <property type="entry name" value="Ig_E-set"/>
</dbReference>